<name>A0A9D4TYU0_CHLVU</name>
<keyword evidence="4 10" id="KW-0963">Cytoplasm</keyword>
<organism evidence="15 16">
    <name type="scientific">Chlorella vulgaris</name>
    <name type="common">Green alga</name>
    <dbReference type="NCBI Taxonomy" id="3077"/>
    <lineage>
        <taxon>Eukaryota</taxon>
        <taxon>Viridiplantae</taxon>
        <taxon>Chlorophyta</taxon>
        <taxon>core chlorophytes</taxon>
        <taxon>Trebouxiophyceae</taxon>
        <taxon>Chlorellales</taxon>
        <taxon>Chlorellaceae</taxon>
        <taxon>Chlorella clade</taxon>
        <taxon>Chlorella</taxon>
    </lineage>
</organism>
<feature type="compositionally biased region" description="Low complexity" evidence="12">
    <location>
        <begin position="523"/>
        <end position="551"/>
    </location>
</feature>
<dbReference type="GO" id="GO:0005634">
    <property type="term" value="C:nucleus"/>
    <property type="evidence" value="ECO:0007669"/>
    <property type="project" value="UniProtKB-SubCell"/>
</dbReference>
<dbReference type="GO" id="GO:0030015">
    <property type="term" value="C:CCR4-NOT core complex"/>
    <property type="evidence" value="ECO:0007669"/>
    <property type="project" value="UniProtKB-UniRule"/>
</dbReference>
<feature type="compositionally biased region" description="Low complexity" evidence="12">
    <location>
        <begin position="374"/>
        <end position="405"/>
    </location>
</feature>
<keyword evidence="11" id="KW-0175">Coiled coil</keyword>
<evidence type="ECO:0000256" key="10">
    <source>
        <dbReference type="PIRNR" id="PIRNR005290"/>
    </source>
</evidence>
<feature type="coiled-coil region" evidence="11">
    <location>
        <begin position="55"/>
        <end position="122"/>
    </location>
</feature>
<evidence type="ECO:0000313" key="16">
    <source>
        <dbReference type="Proteomes" id="UP001055712"/>
    </source>
</evidence>
<dbReference type="AlphaFoldDB" id="A0A9D4TYU0"/>
<feature type="compositionally biased region" description="Low complexity" evidence="12">
    <location>
        <begin position="471"/>
        <end position="485"/>
    </location>
</feature>
<feature type="compositionally biased region" description="Low complexity" evidence="12">
    <location>
        <begin position="330"/>
        <end position="355"/>
    </location>
</feature>
<dbReference type="InterPro" id="IPR007207">
    <property type="entry name" value="Not_N"/>
</dbReference>
<dbReference type="OrthoDB" id="293823at2759"/>
<keyword evidence="7 10" id="KW-0805">Transcription regulation</keyword>
<evidence type="ECO:0000256" key="6">
    <source>
        <dbReference type="ARBA" id="ARBA00022553"/>
    </source>
</evidence>
<comment type="similarity">
    <text evidence="3 10">Belongs to the CNOT2/3/5 family.</text>
</comment>
<evidence type="ECO:0000256" key="5">
    <source>
        <dbReference type="ARBA" id="ARBA00022491"/>
    </source>
</evidence>
<feature type="region of interest" description="Disordered" evidence="12">
    <location>
        <begin position="517"/>
        <end position="610"/>
    </location>
</feature>
<feature type="domain" description="CCR4-Not complex component Not N-terminal" evidence="13">
    <location>
        <begin position="37"/>
        <end position="206"/>
    </location>
</feature>
<dbReference type="EMBL" id="SIDB01000001">
    <property type="protein sequence ID" value="KAI3438424.1"/>
    <property type="molecule type" value="Genomic_DNA"/>
</dbReference>
<feature type="compositionally biased region" description="Low complexity" evidence="12">
    <location>
        <begin position="309"/>
        <end position="321"/>
    </location>
</feature>
<accession>A0A9D4TYU0</accession>
<feature type="domain" description="NOT2/NOT3/NOT5 C-terminal" evidence="14">
    <location>
        <begin position="680"/>
        <end position="769"/>
    </location>
</feature>
<evidence type="ECO:0000256" key="8">
    <source>
        <dbReference type="ARBA" id="ARBA00023163"/>
    </source>
</evidence>
<feature type="region of interest" description="Disordered" evidence="12">
    <location>
        <begin position="368"/>
        <end position="405"/>
    </location>
</feature>
<keyword evidence="8 10" id="KW-0804">Transcription</keyword>
<dbReference type="InterPro" id="IPR040168">
    <property type="entry name" value="Not2/3/5"/>
</dbReference>
<dbReference type="InterPro" id="IPR038635">
    <property type="entry name" value="CCR4-NOT_su2/3/5_C_sf"/>
</dbReference>
<evidence type="ECO:0000256" key="2">
    <source>
        <dbReference type="ARBA" id="ARBA00004496"/>
    </source>
</evidence>
<feature type="region of interest" description="Disordered" evidence="12">
    <location>
        <begin position="211"/>
        <end position="355"/>
    </location>
</feature>
<dbReference type="Gene3D" id="2.30.30.1020">
    <property type="entry name" value="CCR4-NOT complex subunit 2/3/5, C-terminal domain"/>
    <property type="match status" value="1"/>
</dbReference>
<evidence type="ECO:0000256" key="12">
    <source>
        <dbReference type="SAM" id="MobiDB-lite"/>
    </source>
</evidence>
<reference evidence="15" key="2">
    <citation type="submission" date="2020-11" db="EMBL/GenBank/DDBJ databases">
        <authorList>
            <person name="Cecchin M."/>
            <person name="Marcolungo L."/>
            <person name="Rossato M."/>
            <person name="Girolomoni L."/>
            <person name="Cosentino E."/>
            <person name="Cuine S."/>
            <person name="Li-Beisson Y."/>
            <person name="Delledonne M."/>
            <person name="Ballottari M."/>
        </authorList>
    </citation>
    <scope>NUCLEOTIDE SEQUENCE</scope>
    <source>
        <strain evidence="15">211/11P</strain>
        <tissue evidence="15">Whole cell</tissue>
    </source>
</reference>
<evidence type="ECO:0000256" key="11">
    <source>
        <dbReference type="SAM" id="Coils"/>
    </source>
</evidence>
<evidence type="ECO:0000256" key="9">
    <source>
        <dbReference type="ARBA" id="ARBA00023242"/>
    </source>
</evidence>
<dbReference type="GO" id="GO:0006355">
    <property type="term" value="P:regulation of DNA-templated transcription"/>
    <property type="evidence" value="ECO:0007669"/>
    <property type="project" value="InterPro"/>
</dbReference>
<feature type="compositionally biased region" description="Pro residues" evidence="12">
    <location>
        <begin position="486"/>
        <end position="497"/>
    </location>
</feature>
<feature type="region of interest" description="Disordered" evidence="12">
    <location>
        <begin position="464"/>
        <end position="503"/>
    </location>
</feature>
<feature type="compositionally biased region" description="Pro residues" evidence="12">
    <location>
        <begin position="279"/>
        <end position="293"/>
    </location>
</feature>
<dbReference type="PIRSF" id="PIRSF005290">
    <property type="entry name" value="NOT_su_3_5"/>
    <property type="match status" value="1"/>
</dbReference>
<evidence type="ECO:0000256" key="1">
    <source>
        <dbReference type="ARBA" id="ARBA00004123"/>
    </source>
</evidence>
<gene>
    <name evidence="15" type="ORF">D9Q98_000855</name>
</gene>
<reference evidence="15" key="1">
    <citation type="journal article" date="2019" name="Plant J.">
        <title>Chlorella vulgaris genome assembly and annotation reveals the molecular basis for metabolic acclimation to high light conditions.</title>
        <authorList>
            <person name="Cecchin M."/>
            <person name="Marcolungo L."/>
            <person name="Rossato M."/>
            <person name="Girolomoni L."/>
            <person name="Cosentino E."/>
            <person name="Cuine S."/>
            <person name="Li-Beisson Y."/>
            <person name="Delledonne M."/>
            <person name="Ballottari M."/>
        </authorList>
    </citation>
    <scope>NUCLEOTIDE SEQUENCE</scope>
    <source>
        <strain evidence="15">211/11P</strain>
    </source>
</reference>
<dbReference type="PANTHER" id="PTHR23326">
    <property type="entry name" value="CCR4 NOT-RELATED"/>
    <property type="match status" value="1"/>
</dbReference>
<dbReference type="Proteomes" id="UP001055712">
    <property type="component" value="Unassembled WGS sequence"/>
</dbReference>
<comment type="caution">
    <text evidence="15">The sequence shown here is derived from an EMBL/GenBank/DDBJ whole genome shotgun (WGS) entry which is preliminary data.</text>
</comment>
<evidence type="ECO:0000256" key="7">
    <source>
        <dbReference type="ARBA" id="ARBA00023015"/>
    </source>
</evidence>
<keyword evidence="5 10" id="KW-0678">Repressor</keyword>
<evidence type="ECO:0000256" key="3">
    <source>
        <dbReference type="ARBA" id="ARBA00007682"/>
    </source>
</evidence>
<dbReference type="GO" id="GO:0000932">
    <property type="term" value="C:P-body"/>
    <property type="evidence" value="ECO:0007669"/>
    <property type="project" value="UniProtKB-UniRule"/>
</dbReference>
<feature type="region of interest" description="Disordered" evidence="12">
    <location>
        <begin position="418"/>
        <end position="442"/>
    </location>
</feature>
<proteinExistence type="inferred from homology"/>
<feature type="compositionally biased region" description="Low complexity" evidence="12">
    <location>
        <begin position="567"/>
        <end position="591"/>
    </location>
</feature>
<feature type="compositionally biased region" description="Basic and acidic residues" evidence="12">
    <location>
        <begin position="260"/>
        <end position="270"/>
    </location>
</feature>
<evidence type="ECO:0000259" key="13">
    <source>
        <dbReference type="Pfam" id="PF04065"/>
    </source>
</evidence>
<dbReference type="Pfam" id="PF04153">
    <property type="entry name" value="NOT2_3_5_C"/>
    <property type="match status" value="1"/>
</dbReference>
<protein>
    <recommendedName>
        <fullName evidence="17">CCR4-NOT transcription complex subunit 3</fullName>
    </recommendedName>
</protein>
<evidence type="ECO:0000313" key="15">
    <source>
        <dbReference type="EMBL" id="KAI3438424.1"/>
    </source>
</evidence>
<dbReference type="InterPro" id="IPR012270">
    <property type="entry name" value="CCR4-NOT_su3/5"/>
</dbReference>
<keyword evidence="6" id="KW-0597">Phosphoprotein</keyword>
<keyword evidence="16" id="KW-1185">Reference proteome</keyword>
<comment type="subcellular location">
    <subcellularLocation>
        <location evidence="2 10">Cytoplasm</location>
    </subcellularLocation>
    <subcellularLocation>
        <location evidence="1 10">Nucleus</location>
    </subcellularLocation>
</comment>
<evidence type="ECO:0000256" key="4">
    <source>
        <dbReference type="ARBA" id="ARBA00022490"/>
    </source>
</evidence>
<keyword evidence="9 10" id="KW-0539">Nucleus</keyword>
<evidence type="ECO:0000259" key="14">
    <source>
        <dbReference type="Pfam" id="PF04153"/>
    </source>
</evidence>
<evidence type="ECO:0008006" key="17">
    <source>
        <dbReference type="Google" id="ProtNLM"/>
    </source>
</evidence>
<dbReference type="InterPro" id="IPR007282">
    <property type="entry name" value="NOT2/3/5_C"/>
</dbReference>
<dbReference type="Pfam" id="PF04065">
    <property type="entry name" value="Not3"/>
    <property type="match status" value="1"/>
</dbReference>
<sequence length="816" mass="83980">MSKVRKLVAEIDATLKRIHEGVHEWDTLWDKLEETEVRGWAASNEIKDAAIGPRLLDARHEVEREMERFKQLEKELKIKQFSSEGLKRDSTDPLMVAKCKCADWLSDAVAQLETQVEQFEADLEAEGPAQKGRAQQEHRLAELEVCMKRHLDHITRLEQCLRLLENDQVGPEEVEGALRDGIEYYLQSSTEPDFMPDDHLYDSLPLRDIDDSIGKIAPHSGRPPQAKGKAEGGEGEGADAAPDSGAKGKRGKGGKAGGKGKGDAGAKGEAGKGGAKPTLAPPPGLAPPPPPPAAAGTPTAASRGISFRQAAAAGALSQAGSPTKGGASDGPQTPARAAQPGAASATPATPKPGGELLKAAYTAGAAAGAGAGPVRGASPPAQSPRAGVSAAQGEAEGAAGGSAADSGVRELQVAQGGVPLALPPSPTHQLPTQQQQQQQQVLSPISTARLGAFNQQMMMAAAAHEAEQRHTQQQAQQLLGQGVPAGLPPPPLSPAPPITGHSPFAALASGISAATGGHSVAEAARPSAGPGSSQPSGTSQAPAPAAADTSPHSVRSGAGGGEADGQPAAGSGAAASAGATPAPSTSPVPAALSFSHLQPQGGSAGGLADAAGGGGTTLPANGVEGTAALAECRVPWCPTLADLQCLEASVGGRPQPGDADWRLTDGTLSGGGGPPAPQHPVVTPPSFPNMVHPSLRREETWKKLNAETAFFNFYFQQGTRQQLFGANALKTQGWRYHTQFNAWFARQSQPRTVTDAHEIGSLVYFDAHLHNVTPTGGLLVQPQYSGWCPRVSRPDFLFEYKHMESEATSAPSDAGL</sequence>